<comment type="similarity">
    <text evidence="2">Belongs to the mitochondrion-specific ribosomal protein mL41 family.</text>
</comment>
<accession>A0A0D6M3T0</accession>
<evidence type="ECO:0000256" key="3">
    <source>
        <dbReference type="ARBA" id="ARBA00022946"/>
    </source>
</evidence>
<reference evidence="7 8" key="1">
    <citation type="submission" date="2013-05" db="EMBL/GenBank/DDBJ databases">
        <title>Draft genome of the parasitic nematode Anyclostoma ceylanicum.</title>
        <authorList>
            <person name="Mitreva M."/>
        </authorList>
    </citation>
    <scope>NUCLEOTIDE SEQUENCE [LARGE SCALE GENOMIC DNA]</scope>
</reference>
<dbReference type="GO" id="GO:0006412">
    <property type="term" value="P:translation"/>
    <property type="evidence" value="ECO:0007669"/>
    <property type="project" value="TreeGrafter"/>
</dbReference>
<evidence type="ECO:0000313" key="7">
    <source>
        <dbReference type="EMBL" id="EPB78780.1"/>
    </source>
</evidence>
<evidence type="ECO:0000256" key="6">
    <source>
        <dbReference type="ARBA" id="ARBA00023274"/>
    </source>
</evidence>
<organism evidence="7 8">
    <name type="scientific">Ancylostoma ceylanicum</name>
    <dbReference type="NCBI Taxonomy" id="53326"/>
    <lineage>
        <taxon>Eukaryota</taxon>
        <taxon>Metazoa</taxon>
        <taxon>Ecdysozoa</taxon>
        <taxon>Nematoda</taxon>
        <taxon>Chromadorea</taxon>
        <taxon>Rhabditida</taxon>
        <taxon>Rhabditina</taxon>
        <taxon>Rhabditomorpha</taxon>
        <taxon>Strongyloidea</taxon>
        <taxon>Ancylostomatidae</taxon>
        <taxon>Ancylostomatinae</taxon>
        <taxon>Ancylostoma</taxon>
    </lineage>
</organism>
<dbReference type="GO" id="GO:0003735">
    <property type="term" value="F:structural constituent of ribosome"/>
    <property type="evidence" value="ECO:0007669"/>
    <property type="project" value="InterPro"/>
</dbReference>
<evidence type="ECO:0000256" key="1">
    <source>
        <dbReference type="ARBA" id="ARBA00004173"/>
    </source>
</evidence>
<dbReference type="AlphaFoldDB" id="A0A0D6M3T0"/>
<proteinExistence type="inferred from homology"/>
<protein>
    <submittedName>
        <fullName evidence="7">Uncharacterized protein</fullName>
    </submittedName>
</protein>
<comment type="subcellular location">
    <subcellularLocation>
        <location evidence="1">Mitochondrion</location>
    </subcellularLocation>
</comment>
<evidence type="ECO:0000256" key="4">
    <source>
        <dbReference type="ARBA" id="ARBA00022980"/>
    </source>
</evidence>
<dbReference type="EMBL" id="KE124806">
    <property type="protein sequence ID" value="EPB78780.1"/>
    <property type="molecule type" value="Genomic_DNA"/>
</dbReference>
<evidence type="ECO:0000256" key="5">
    <source>
        <dbReference type="ARBA" id="ARBA00023128"/>
    </source>
</evidence>
<dbReference type="InterPro" id="IPR019189">
    <property type="entry name" value="Ribosomal_mL41"/>
</dbReference>
<evidence type="ECO:0000256" key="2">
    <source>
        <dbReference type="ARBA" id="ARBA00010152"/>
    </source>
</evidence>
<keyword evidence="8" id="KW-1185">Reference proteome</keyword>
<dbReference type="Proteomes" id="UP000054495">
    <property type="component" value="Unassembled WGS sequence"/>
</dbReference>
<evidence type="ECO:0000313" key="8">
    <source>
        <dbReference type="Proteomes" id="UP000054495"/>
    </source>
</evidence>
<dbReference type="Pfam" id="PF09809">
    <property type="entry name" value="MRP-L27"/>
    <property type="match status" value="1"/>
</dbReference>
<keyword evidence="6" id="KW-0687">Ribonucleoprotein</keyword>
<keyword evidence="3" id="KW-0809">Transit peptide</keyword>
<sequence length="184" mass="21156">MPIKGNDGKRCRLCERSSLKHKQPQIHIHSIVNTTMNKMGADAAEMLEFVLSNCEHGYAVKLTDLRYTGVHDEGYIDPVTGKFVFVPEMHSELVVPNLEGFKLKPYVSFRTDVEIEKRRRTYEAKVKEKGSKALADLYTLEDERWPPPKMDAETLFELSYGEQIRQAFKEGKYGAVEKKKIEES</sequence>
<keyword evidence="4" id="KW-0689">Ribosomal protein</keyword>
<dbReference type="PANTHER" id="PTHR21338:SF0">
    <property type="entry name" value="LARGE RIBOSOMAL SUBUNIT PROTEIN ML41"/>
    <property type="match status" value="1"/>
</dbReference>
<gene>
    <name evidence="7" type="ORF">ANCCEY_02170</name>
</gene>
<dbReference type="PANTHER" id="PTHR21338">
    <property type="entry name" value="MITOCHONDRIAL RIBOSOMAL PROTEIN L41"/>
    <property type="match status" value="1"/>
</dbReference>
<name>A0A0D6M3T0_9BILA</name>
<dbReference type="GO" id="GO:0005762">
    <property type="term" value="C:mitochondrial large ribosomal subunit"/>
    <property type="evidence" value="ECO:0007669"/>
    <property type="project" value="InterPro"/>
</dbReference>
<keyword evidence="5" id="KW-0496">Mitochondrion</keyword>